<dbReference type="AlphaFoldDB" id="A0A9D1I3I4"/>
<dbReference type="Proteomes" id="UP000824091">
    <property type="component" value="Unassembled WGS sequence"/>
</dbReference>
<evidence type="ECO:0000256" key="1">
    <source>
        <dbReference type="ARBA" id="ARBA00004496"/>
    </source>
</evidence>
<dbReference type="Pfam" id="PF01895">
    <property type="entry name" value="PhoU"/>
    <property type="match status" value="2"/>
</dbReference>
<feature type="domain" description="PhoU" evidence="8">
    <location>
        <begin position="119"/>
        <end position="203"/>
    </location>
</feature>
<dbReference type="PANTHER" id="PTHR42930">
    <property type="entry name" value="PHOSPHATE-SPECIFIC TRANSPORT SYSTEM ACCESSORY PROTEIN PHOU"/>
    <property type="match status" value="1"/>
</dbReference>
<keyword evidence="5 7" id="KW-0963">Cytoplasm</keyword>
<evidence type="ECO:0000259" key="8">
    <source>
        <dbReference type="Pfam" id="PF01895"/>
    </source>
</evidence>
<dbReference type="SUPFAM" id="SSF109755">
    <property type="entry name" value="PhoU-like"/>
    <property type="match status" value="1"/>
</dbReference>
<evidence type="ECO:0000256" key="5">
    <source>
        <dbReference type="ARBA" id="ARBA00022490"/>
    </source>
</evidence>
<dbReference type="GO" id="GO:0005737">
    <property type="term" value="C:cytoplasm"/>
    <property type="evidence" value="ECO:0007669"/>
    <property type="project" value="UniProtKB-SubCell"/>
</dbReference>
<dbReference type="Gene3D" id="1.20.58.220">
    <property type="entry name" value="Phosphate transport system protein phou homolog 2, domain 2"/>
    <property type="match status" value="1"/>
</dbReference>
<evidence type="ECO:0000313" key="9">
    <source>
        <dbReference type="EMBL" id="HIU27476.1"/>
    </source>
</evidence>
<dbReference type="InterPro" id="IPR038078">
    <property type="entry name" value="PhoU-like_sf"/>
</dbReference>
<dbReference type="GO" id="GO:0030643">
    <property type="term" value="P:intracellular phosphate ion homeostasis"/>
    <property type="evidence" value="ECO:0007669"/>
    <property type="project" value="InterPro"/>
</dbReference>
<evidence type="ECO:0000256" key="3">
    <source>
        <dbReference type="ARBA" id="ARBA00011738"/>
    </source>
</evidence>
<dbReference type="InterPro" id="IPR028366">
    <property type="entry name" value="PhoU"/>
</dbReference>
<gene>
    <name evidence="9" type="primary">phoU</name>
    <name evidence="9" type="ORF">IAD16_03700</name>
</gene>
<dbReference type="PIRSF" id="PIRSF003107">
    <property type="entry name" value="PhoU"/>
    <property type="match status" value="1"/>
</dbReference>
<reference evidence="9" key="1">
    <citation type="submission" date="2020-10" db="EMBL/GenBank/DDBJ databases">
        <authorList>
            <person name="Gilroy R."/>
        </authorList>
    </citation>
    <scope>NUCLEOTIDE SEQUENCE</scope>
    <source>
        <strain evidence="9">11300</strain>
    </source>
</reference>
<comment type="function">
    <text evidence="7">Plays a role in the regulation of phosphate uptake.</text>
</comment>
<comment type="subunit">
    <text evidence="3 7">Homodimer.</text>
</comment>
<dbReference type="FunFam" id="1.20.58.220:FF:000004">
    <property type="entry name" value="Phosphate-specific transport system accessory protein PhoU"/>
    <property type="match status" value="1"/>
</dbReference>
<evidence type="ECO:0000256" key="6">
    <source>
        <dbReference type="ARBA" id="ARBA00022592"/>
    </source>
</evidence>
<evidence type="ECO:0000256" key="7">
    <source>
        <dbReference type="PIRNR" id="PIRNR003107"/>
    </source>
</evidence>
<dbReference type="PANTHER" id="PTHR42930:SF3">
    <property type="entry name" value="PHOSPHATE-SPECIFIC TRANSPORT SYSTEM ACCESSORY PROTEIN PHOU"/>
    <property type="match status" value="1"/>
</dbReference>
<feature type="domain" description="PhoU" evidence="8">
    <location>
        <begin position="17"/>
        <end position="104"/>
    </location>
</feature>
<organism evidence="9 10">
    <name type="scientific">Candidatus Fimisoma avicola</name>
    <dbReference type="NCBI Taxonomy" id="2840826"/>
    <lineage>
        <taxon>Bacteria</taxon>
        <taxon>Bacillati</taxon>
        <taxon>Bacillota</taxon>
        <taxon>Clostridia</taxon>
        <taxon>Eubacteriales</taxon>
        <taxon>Candidatus Fimisoma</taxon>
    </lineage>
</organism>
<evidence type="ECO:0000313" key="10">
    <source>
        <dbReference type="Proteomes" id="UP000824091"/>
    </source>
</evidence>
<reference evidence="9" key="2">
    <citation type="journal article" date="2021" name="PeerJ">
        <title>Extensive microbial diversity within the chicken gut microbiome revealed by metagenomics and culture.</title>
        <authorList>
            <person name="Gilroy R."/>
            <person name="Ravi A."/>
            <person name="Getino M."/>
            <person name="Pursley I."/>
            <person name="Horton D.L."/>
            <person name="Alikhan N.F."/>
            <person name="Baker D."/>
            <person name="Gharbi K."/>
            <person name="Hall N."/>
            <person name="Watson M."/>
            <person name="Adriaenssens E.M."/>
            <person name="Foster-Nyarko E."/>
            <person name="Jarju S."/>
            <person name="Secka A."/>
            <person name="Antonio M."/>
            <person name="Oren A."/>
            <person name="Chaudhuri R.R."/>
            <person name="La Ragione R."/>
            <person name="Hildebrand F."/>
            <person name="Pallen M.J."/>
        </authorList>
    </citation>
    <scope>NUCLEOTIDE SEQUENCE</scope>
    <source>
        <strain evidence="9">11300</strain>
    </source>
</reference>
<protein>
    <recommendedName>
        <fullName evidence="7">Phosphate-specific transport system accessory protein PhoU</fullName>
    </recommendedName>
</protein>
<keyword evidence="4 7" id="KW-0813">Transport</keyword>
<accession>A0A9D1I3I4</accession>
<evidence type="ECO:0000256" key="2">
    <source>
        <dbReference type="ARBA" id="ARBA00008107"/>
    </source>
</evidence>
<keyword evidence="6 7" id="KW-0592">Phosphate transport</keyword>
<sequence>MRFKFDEQLARLNEELITMGSLCEKAIATSAKALTTGDFALAEDVPDIEAQINQKERDIESLCLKLLLQQQPVARDLRTISSALKMITDMERIGDQSADIAEIISTAHISALDDTLNIGDMADAAIKMVTDSIDAFVKKDIAIARSVIEYDDVVDGYFDKIKFMLINLFSQPESDGEYALDLLMITKYFERIGDHAVNIANWVLFSITGNREKEA</sequence>
<comment type="similarity">
    <text evidence="2 7">Belongs to the PhoU family.</text>
</comment>
<comment type="subcellular location">
    <subcellularLocation>
        <location evidence="1 7">Cytoplasm</location>
    </subcellularLocation>
</comment>
<dbReference type="NCBIfam" id="TIGR02135">
    <property type="entry name" value="phoU_full"/>
    <property type="match status" value="1"/>
</dbReference>
<dbReference type="GO" id="GO:0045936">
    <property type="term" value="P:negative regulation of phosphate metabolic process"/>
    <property type="evidence" value="ECO:0007669"/>
    <property type="project" value="InterPro"/>
</dbReference>
<comment type="caution">
    <text evidence="9">The sequence shown here is derived from an EMBL/GenBank/DDBJ whole genome shotgun (WGS) entry which is preliminary data.</text>
</comment>
<dbReference type="EMBL" id="DVMO01000055">
    <property type="protein sequence ID" value="HIU27476.1"/>
    <property type="molecule type" value="Genomic_DNA"/>
</dbReference>
<proteinExistence type="inferred from homology"/>
<dbReference type="GO" id="GO:0006817">
    <property type="term" value="P:phosphate ion transport"/>
    <property type="evidence" value="ECO:0007669"/>
    <property type="project" value="UniProtKB-KW"/>
</dbReference>
<evidence type="ECO:0000256" key="4">
    <source>
        <dbReference type="ARBA" id="ARBA00022448"/>
    </source>
</evidence>
<dbReference type="InterPro" id="IPR026022">
    <property type="entry name" value="PhoU_dom"/>
</dbReference>
<name>A0A9D1I3I4_9FIRM</name>